<evidence type="ECO:0000313" key="4">
    <source>
        <dbReference type="Proteomes" id="UP000251889"/>
    </source>
</evidence>
<dbReference type="EMBL" id="QMFY01000001">
    <property type="protein sequence ID" value="RAW02642.1"/>
    <property type="molecule type" value="Genomic_DNA"/>
</dbReference>
<evidence type="ECO:0000256" key="1">
    <source>
        <dbReference type="ARBA" id="ARBA00023159"/>
    </source>
</evidence>
<accession>A0A364Y8T1</accession>
<keyword evidence="1" id="KW-0010">Activator</keyword>
<dbReference type="GO" id="GO:0006355">
    <property type="term" value="P:regulation of DNA-templated transcription"/>
    <property type="evidence" value="ECO:0007669"/>
    <property type="project" value="InterPro"/>
</dbReference>
<evidence type="ECO:0000259" key="2">
    <source>
        <dbReference type="Pfam" id="PF02805"/>
    </source>
</evidence>
<gene>
    <name evidence="3" type="ORF">DQQ10_00595</name>
</gene>
<feature type="domain" description="Ada DNA repair metal-binding" evidence="2">
    <location>
        <begin position="22"/>
        <end position="68"/>
    </location>
</feature>
<dbReference type="Proteomes" id="UP000251889">
    <property type="component" value="Unassembled WGS sequence"/>
</dbReference>
<name>A0A364Y8T1_9BACT</name>
<protein>
    <submittedName>
        <fullName evidence="3">Metal-binding protein</fullName>
    </submittedName>
</protein>
<comment type="caution">
    <text evidence="3">The sequence shown here is derived from an EMBL/GenBank/DDBJ whole genome shotgun (WGS) entry which is preliminary data.</text>
</comment>
<keyword evidence="4" id="KW-1185">Reference proteome</keyword>
<dbReference type="GO" id="GO:0003677">
    <property type="term" value="F:DNA binding"/>
    <property type="evidence" value="ECO:0007669"/>
    <property type="project" value="InterPro"/>
</dbReference>
<dbReference type="OrthoDB" id="894286at2"/>
<sequence>MFLNHTISKRDILRAIRRGDIVFAGHAKLKIFGRLNCRSGKRMNKVHRVFFRSEGEAIAADFRPCGHCMRQQYLHWKNASSGLKIG</sequence>
<dbReference type="AlphaFoldDB" id="A0A364Y8T1"/>
<dbReference type="GO" id="GO:0008168">
    <property type="term" value="F:methyltransferase activity"/>
    <property type="evidence" value="ECO:0007669"/>
    <property type="project" value="InterPro"/>
</dbReference>
<organism evidence="3 4">
    <name type="scientific">Pseudochryseolinea flava</name>
    <dbReference type="NCBI Taxonomy" id="2059302"/>
    <lineage>
        <taxon>Bacteria</taxon>
        <taxon>Pseudomonadati</taxon>
        <taxon>Bacteroidota</taxon>
        <taxon>Cytophagia</taxon>
        <taxon>Cytophagales</taxon>
        <taxon>Fulvivirgaceae</taxon>
        <taxon>Pseudochryseolinea</taxon>
    </lineage>
</organism>
<dbReference type="InterPro" id="IPR004026">
    <property type="entry name" value="Ada_DNA_repair_Zn-bd"/>
</dbReference>
<dbReference type="Gene3D" id="3.40.10.10">
    <property type="entry name" value="DNA Methylphosphotriester Repair Domain"/>
    <property type="match status" value="1"/>
</dbReference>
<proteinExistence type="predicted"/>
<reference evidence="3 4" key="1">
    <citation type="submission" date="2018-06" db="EMBL/GenBank/DDBJ databases">
        <title>Chryseolinea flavus sp. nov., a member of the phylum Bacteroidetes isolated from soil.</title>
        <authorList>
            <person name="Li Y."/>
            <person name="Wang J."/>
        </authorList>
    </citation>
    <scope>NUCLEOTIDE SEQUENCE [LARGE SCALE GENOMIC DNA]</scope>
    <source>
        <strain evidence="3 4">SDU1-6</strain>
    </source>
</reference>
<dbReference type="GO" id="GO:0008270">
    <property type="term" value="F:zinc ion binding"/>
    <property type="evidence" value="ECO:0007669"/>
    <property type="project" value="InterPro"/>
</dbReference>
<dbReference type="Pfam" id="PF02805">
    <property type="entry name" value="Ada_Zn_binding"/>
    <property type="match status" value="1"/>
</dbReference>
<dbReference type="InterPro" id="IPR035451">
    <property type="entry name" value="Ada-like_dom_sf"/>
</dbReference>
<dbReference type="RefSeq" id="WP_112744859.1">
    <property type="nucleotide sequence ID" value="NZ_QMFY01000001.1"/>
</dbReference>
<dbReference type="SUPFAM" id="SSF57884">
    <property type="entry name" value="Ada DNA repair protein, N-terminal domain (N-Ada 10)"/>
    <property type="match status" value="1"/>
</dbReference>
<dbReference type="GO" id="GO:0006281">
    <property type="term" value="P:DNA repair"/>
    <property type="evidence" value="ECO:0007669"/>
    <property type="project" value="InterPro"/>
</dbReference>
<evidence type="ECO:0000313" key="3">
    <source>
        <dbReference type="EMBL" id="RAW02642.1"/>
    </source>
</evidence>